<dbReference type="Pfam" id="PF00015">
    <property type="entry name" value="MCPsignal"/>
    <property type="match status" value="1"/>
</dbReference>
<dbReference type="InterPro" id="IPR004090">
    <property type="entry name" value="Chemotax_Me-accpt_rcpt"/>
</dbReference>
<dbReference type="CDD" id="cd00130">
    <property type="entry name" value="PAS"/>
    <property type="match status" value="1"/>
</dbReference>
<comment type="similarity">
    <text evidence="2">Belongs to the methyl-accepting chemotaxis (MCP) protein family.</text>
</comment>
<feature type="domain" description="PAS" evidence="6">
    <location>
        <begin position="2"/>
        <end position="72"/>
    </location>
</feature>
<dbReference type="PANTHER" id="PTHR43531:SF14">
    <property type="entry name" value="METHYL-ACCEPTING CHEMOTAXIS PROTEIN I-RELATED"/>
    <property type="match status" value="1"/>
</dbReference>
<dbReference type="RefSeq" id="WP_316703029.1">
    <property type="nucleotide sequence ID" value="NZ_CP136336.1"/>
</dbReference>
<accession>A0ABZ0CYU9</accession>
<dbReference type="InterPro" id="IPR004089">
    <property type="entry name" value="MCPsignal_dom"/>
</dbReference>
<keyword evidence="3" id="KW-0807">Transducer</keyword>
<feature type="transmembrane region" description="Helical" evidence="4">
    <location>
        <begin position="167"/>
        <end position="186"/>
    </location>
</feature>
<feature type="transmembrane region" description="Helical" evidence="4">
    <location>
        <begin position="192"/>
        <end position="213"/>
    </location>
</feature>
<evidence type="ECO:0000256" key="1">
    <source>
        <dbReference type="ARBA" id="ARBA00022481"/>
    </source>
</evidence>
<dbReference type="PROSITE" id="PS50111">
    <property type="entry name" value="CHEMOTAXIS_TRANSDUC_2"/>
    <property type="match status" value="1"/>
</dbReference>
<dbReference type="SUPFAM" id="SSF55785">
    <property type="entry name" value="PYP-like sensor domain (PAS domain)"/>
    <property type="match status" value="1"/>
</dbReference>
<evidence type="ECO:0000256" key="2">
    <source>
        <dbReference type="ARBA" id="ARBA00029447"/>
    </source>
</evidence>
<dbReference type="InterPro" id="IPR000014">
    <property type="entry name" value="PAS"/>
</dbReference>
<keyword evidence="9" id="KW-1185">Reference proteome</keyword>
<dbReference type="EMBL" id="CP136336">
    <property type="protein sequence ID" value="WOB10129.1"/>
    <property type="molecule type" value="Genomic_DNA"/>
</dbReference>
<dbReference type="CDD" id="cd06225">
    <property type="entry name" value="HAMP"/>
    <property type="match status" value="1"/>
</dbReference>
<evidence type="ECO:0000259" key="5">
    <source>
        <dbReference type="PROSITE" id="PS50111"/>
    </source>
</evidence>
<evidence type="ECO:0000313" key="9">
    <source>
        <dbReference type="Proteomes" id="UP001303946"/>
    </source>
</evidence>
<organism evidence="8 9">
    <name type="scientific">Piscinibacter gummiphilus</name>
    <dbReference type="NCBI Taxonomy" id="946333"/>
    <lineage>
        <taxon>Bacteria</taxon>
        <taxon>Pseudomonadati</taxon>
        <taxon>Pseudomonadota</taxon>
        <taxon>Betaproteobacteria</taxon>
        <taxon>Burkholderiales</taxon>
        <taxon>Sphaerotilaceae</taxon>
        <taxon>Piscinibacter</taxon>
    </lineage>
</organism>
<dbReference type="InterPro" id="IPR003660">
    <property type="entry name" value="HAMP_dom"/>
</dbReference>
<dbReference type="NCBIfam" id="TIGR00229">
    <property type="entry name" value="sensory_box"/>
    <property type="match status" value="1"/>
</dbReference>
<dbReference type="CDD" id="cd11386">
    <property type="entry name" value="MCP_signal"/>
    <property type="match status" value="1"/>
</dbReference>
<dbReference type="SUPFAM" id="SSF58104">
    <property type="entry name" value="Methyl-accepting chemotaxis protein (MCP) signaling domain"/>
    <property type="match status" value="1"/>
</dbReference>
<evidence type="ECO:0000259" key="6">
    <source>
        <dbReference type="PROSITE" id="PS50112"/>
    </source>
</evidence>
<proteinExistence type="inferred from homology"/>
<dbReference type="PROSITE" id="PS50885">
    <property type="entry name" value="HAMP"/>
    <property type="match status" value="1"/>
</dbReference>
<gene>
    <name evidence="8" type="ORF">RXV79_08690</name>
</gene>
<evidence type="ECO:0000256" key="3">
    <source>
        <dbReference type="PROSITE-ProRule" id="PRU00284"/>
    </source>
</evidence>
<protein>
    <submittedName>
        <fullName evidence="8">Methyl-accepting chemotaxis protein</fullName>
    </submittedName>
</protein>
<dbReference type="PRINTS" id="PR00260">
    <property type="entry name" value="CHEMTRNSDUCR"/>
</dbReference>
<keyword evidence="1" id="KW-0488">Methylation</keyword>
<dbReference type="Gene3D" id="3.30.450.20">
    <property type="entry name" value="PAS domain"/>
    <property type="match status" value="1"/>
</dbReference>
<feature type="domain" description="Methyl-accepting transducer" evidence="5">
    <location>
        <begin position="271"/>
        <end position="500"/>
    </location>
</feature>
<keyword evidence="4" id="KW-1133">Transmembrane helix</keyword>
<dbReference type="SMART" id="SM00304">
    <property type="entry name" value="HAMP"/>
    <property type="match status" value="1"/>
</dbReference>
<name>A0ABZ0CYU9_9BURK</name>
<dbReference type="Proteomes" id="UP001303946">
    <property type="component" value="Chromosome"/>
</dbReference>
<dbReference type="Pfam" id="PF08447">
    <property type="entry name" value="PAS_3"/>
    <property type="match status" value="1"/>
</dbReference>
<feature type="domain" description="HAMP" evidence="7">
    <location>
        <begin position="214"/>
        <end position="266"/>
    </location>
</feature>
<evidence type="ECO:0000256" key="4">
    <source>
        <dbReference type="SAM" id="Phobius"/>
    </source>
</evidence>
<dbReference type="PROSITE" id="PS50112">
    <property type="entry name" value="PAS"/>
    <property type="match status" value="1"/>
</dbReference>
<evidence type="ECO:0000259" key="7">
    <source>
        <dbReference type="PROSITE" id="PS50885"/>
    </source>
</evidence>
<dbReference type="SMART" id="SM00283">
    <property type="entry name" value="MA"/>
    <property type="match status" value="1"/>
</dbReference>
<keyword evidence="4" id="KW-0472">Membrane</keyword>
<dbReference type="InterPro" id="IPR013655">
    <property type="entry name" value="PAS_fold_3"/>
</dbReference>
<dbReference type="Gene3D" id="1.10.287.950">
    <property type="entry name" value="Methyl-accepting chemotaxis protein"/>
    <property type="match status" value="1"/>
</dbReference>
<dbReference type="Pfam" id="PF00672">
    <property type="entry name" value="HAMP"/>
    <property type="match status" value="1"/>
</dbReference>
<dbReference type="InterPro" id="IPR035965">
    <property type="entry name" value="PAS-like_dom_sf"/>
</dbReference>
<reference evidence="8 9" key="1">
    <citation type="submission" date="2023-10" db="EMBL/GenBank/DDBJ databases">
        <title>Bacteria for the degradation of biodegradable plastic PBAT(Polybutylene adipate terephthalate).</title>
        <authorList>
            <person name="Weon H.-Y."/>
            <person name="Yeon J."/>
        </authorList>
    </citation>
    <scope>NUCLEOTIDE SEQUENCE [LARGE SCALE GENOMIC DNA]</scope>
    <source>
        <strain evidence="8 9">SBD 7-3</strain>
    </source>
</reference>
<keyword evidence="4" id="KW-0812">Transmembrane</keyword>
<dbReference type="PANTHER" id="PTHR43531">
    <property type="entry name" value="PROTEIN ICFG"/>
    <property type="match status" value="1"/>
</dbReference>
<sequence length="532" mass="56512">MSQMPTEYVIDDGDLLVLVGDQASNIVYANPAYCKASGYDWRELKGTKAALMMHPANPPQILKDMGATMRLTRQPWTGIIKNRRKTGEYYWLRLNLAPIFHEGKFMGSLMVHSKPAPGEVAAIEPLYKRMLDGQHKDLNLRHGRVYRSNLIGKLGLWVREMGLKARLWGALGALDLAIAGALWAAGANPASWAFWASLGVVVAATGAAGAYLFHSIVKPLRSTVSLASRIAAGDLSAQVSSTRSDEIGAVLRALTQMNINLRATVSDVREGIGLMTRATAEIASGTQDLSARTESQASNLQETASSMEEMNATVRNNSDVARQASDVAAGASRAAETGGSAVGEVVATMDGISRSSKQIADIIGVIDSIAFQTNILALNAAVEAARAGEQGRGFAVVASEVRSLAQRSAQSAKEIRALISESVDQIDTGARLVNAAGSTINDVVAQVRRVNELVNHIAGASHEQSSGIEQINQAVTTLDHMTQQNAALVEQSTASAEHLREQAARMAEAMSVFKLSAADAASINKTAEKAVI</sequence>
<dbReference type="InterPro" id="IPR051310">
    <property type="entry name" value="MCP_chemotaxis"/>
</dbReference>
<evidence type="ECO:0000313" key="8">
    <source>
        <dbReference type="EMBL" id="WOB10129.1"/>
    </source>
</evidence>